<evidence type="ECO:0000256" key="1">
    <source>
        <dbReference type="SAM" id="MobiDB-lite"/>
    </source>
</evidence>
<keyword evidence="3" id="KW-1185">Reference proteome</keyword>
<proteinExistence type="predicted"/>
<feature type="compositionally biased region" description="Polar residues" evidence="1">
    <location>
        <begin position="101"/>
        <end position="111"/>
    </location>
</feature>
<dbReference type="EMBL" id="MF893340">
    <property type="protein sequence ID" value="ATN92793.1"/>
    <property type="molecule type" value="Genomic_DNA"/>
</dbReference>
<evidence type="ECO:0000313" key="3">
    <source>
        <dbReference type="Proteomes" id="UP000244827"/>
    </source>
</evidence>
<protein>
    <submittedName>
        <fullName evidence="2">Uncharacterized protein</fullName>
    </submittedName>
</protein>
<dbReference type="Proteomes" id="UP000244827">
    <property type="component" value="Segment"/>
</dbReference>
<gene>
    <name evidence="2" type="ORF">PPSC2_30</name>
</gene>
<sequence>MLEVISRYAAIAMLAVSLLVGGYAYHQHNLNTTLQTELITYKTAAAANLKAKEDSDASCLITVDTLNGYYKRQAEIETGSKAIQNSIDSLPTLTVKDKANEASTKTQTPSARYSDDDRLSPDLMLLLDSAYCNGRKDDCPAPSK</sequence>
<evidence type="ECO:0000313" key="2">
    <source>
        <dbReference type="EMBL" id="ATN92793.1"/>
    </source>
</evidence>
<organism evidence="2 3">
    <name type="scientific">Pseudomonas phage PPSC2</name>
    <dbReference type="NCBI Taxonomy" id="2041350"/>
    <lineage>
        <taxon>Viruses</taxon>
        <taxon>Duplodnaviria</taxon>
        <taxon>Heunggongvirae</taxon>
        <taxon>Uroviricota</taxon>
        <taxon>Caudoviricetes</taxon>
        <taxon>Vandenendeviridae</taxon>
        <taxon>Gorskivirinae</taxon>
        <taxon>Shenlongvirus</taxon>
        <taxon>Shenlongvirus PPSC2</taxon>
    </lineage>
</organism>
<feature type="region of interest" description="Disordered" evidence="1">
    <location>
        <begin position="97"/>
        <end position="117"/>
    </location>
</feature>
<accession>A0A2R2YAU9</accession>
<name>A0A2R2YAU9_9CAUD</name>
<reference evidence="2 3" key="1">
    <citation type="journal article" date="2018" name="Arch. Virol.">
        <title>Genomic characterization and phylogenetic analysis of the novel Pseudomonas phage PPSC2.</title>
        <authorList>
            <person name="Wu X."/>
            <person name="Wu Y."/>
            <person name="Tang Y."/>
            <person name="Gan B."/>
        </authorList>
    </citation>
    <scope>NUCLEOTIDE SEQUENCE [LARGE SCALE GENOMIC DNA]</scope>
</reference>